<proteinExistence type="predicted"/>
<evidence type="ECO:0000256" key="1">
    <source>
        <dbReference type="SAM" id="MobiDB-lite"/>
    </source>
</evidence>
<keyword evidence="2" id="KW-1133">Transmembrane helix</keyword>
<sequence>MRLTEASVAIRPRSNWEAMDLGVLLARRHAGLLMASWALVTLPIFALLCLVFWDSPGIAMFVFWWLKPAYERLPLYILSNCLFGNTPTLKQALKAYPRLLKPQLLASLTWRRLSTTRSFDMPVMQLEGLSGTARSQRLAVLGHKNTGTATWLTVVGVHLEMALSLGLATLFYLMLPQQLELDWSWQSLIAPGQNDWMWLEHLSNGLYALLLIVWEPVYVACGFCLYLNRRTALEAWDIELVFRQLQQRLKGIAYALLLGAGLLFSQLPGTAMANPELKASSTSAELTSGPHLTPDPLGPHAERLQKQALSSQAAQQSITQLLDKPPFKNPETVTRWRLRDEADANKEEFTPDPDFLESLFSGLKTLGKLWESMETLARVFSVLLWAGLLALIAWVLWRYRDWLSTFTGRFGLPQRPHKLPPSQMFGLEVTPESLPDDICREVSQLWEHEPRAALSLLYRALLSRLLHDYKLALKSAHTESEVLQLVASLQQPSLEQFSSSLTLHWQNLAYGHRLPPATAKQSLCNSWRQLFEPGVEA</sequence>
<dbReference type="RefSeq" id="WP_089359485.1">
    <property type="nucleotide sequence ID" value="NZ_FZOG01000002.1"/>
</dbReference>
<feature type="domain" description="Protein-glutamine gamma-glutamyltransferase-like C-terminal" evidence="3">
    <location>
        <begin position="457"/>
        <end position="528"/>
    </location>
</feature>
<evidence type="ECO:0000259" key="3">
    <source>
        <dbReference type="Pfam" id="PF13559"/>
    </source>
</evidence>
<keyword evidence="5" id="KW-1185">Reference proteome</keyword>
<feature type="transmembrane region" description="Helical" evidence="2">
    <location>
        <begin position="206"/>
        <end position="228"/>
    </location>
</feature>
<dbReference type="Proteomes" id="UP000242915">
    <property type="component" value="Unassembled WGS sequence"/>
</dbReference>
<keyword evidence="2" id="KW-0472">Membrane</keyword>
<accession>A0A239CL09</accession>
<dbReference type="AlphaFoldDB" id="A0A239CL09"/>
<keyword evidence="2" id="KW-0812">Transmembrane</keyword>
<organism evidence="4 5">
    <name type="scientific">Pseudomonas segetis</name>
    <dbReference type="NCBI Taxonomy" id="298908"/>
    <lineage>
        <taxon>Bacteria</taxon>
        <taxon>Pseudomonadati</taxon>
        <taxon>Pseudomonadota</taxon>
        <taxon>Gammaproteobacteria</taxon>
        <taxon>Pseudomonadales</taxon>
        <taxon>Pseudomonadaceae</taxon>
        <taxon>Pseudomonas</taxon>
    </lineage>
</organism>
<protein>
    <recommendedName>
        <fullName evidence="3">Protein-glutamine gamma-glutamyltransferase-like C-terminal domain-containing protein</fullName>
    </recommendedName>
</protein>
<gene>
    <name evidence="4" type="ORF">SAMN05216255_1764</name>
</gene>
<feature type="transmembrane region" description="Helical" evidence="2">
    <location>
        <begin position="151"/>
        <end position="175"/>
    </location>
</feature>
<reference evidence="5" key="1">
    <citation type="submission" date="2017-06" db="EMBL/GenBank/DDBJ databases">
        <authorList>
            <person name="Varghese N."/>
            <person name="Submissions S."/>
        </authorList>
    </citation>
    <scope>NUCLEOTIDE SEQUENCE [LARGE SCALE GENOMIC DNA]</scope>
    <source>
        <strain evidence="5">CIP 108523</strain>
    </source>
</reference>
<name>A0A239CL09_9PSED</name>
<evidence type="ECO:0000256" key="2">
    <source>
        <dbReference type="SAM" id="Phobius"/>
    </source>
</evidence>
<feature type="transmembrane region" description="Helical" evidence="2">
    <location>
        <begin position="249"/>
        <end position="267"/>
    </location>
</feature>
<feature type="region of interest" description="Disordered" evidence="1">
    <location>
        <begin position="278"/>
        <end position="297"/>
    </location>
</feature>
<dbReference type="EMBL" id="FZOG01000002">
    <property type="protein sequence ID" value="SNS20629.1"/>
    <property type="molecule type" value="Genomic_DNA"/>
</dbReference>
<feature type="transmembrane region" description="Helical" evidence="2">
    <location>
        <begin position="376"/>
        <end position="397"/>
    </location>
</feature>
<dbReference type="InterPro" id="IPR025403">
    <property type="entry name" value="TgpA-like_C"/>
</dbReference>
<dbReference type="Pfam" id="PF13559">
    <property type="entry name" value="DUF4129"/>
    <property type="match status" value="1"/>
</dbReference>
<evidence type="ECO:0000313" key="4">
    <source>
        <dbReference type="EMBL" id="SNS20629.1"/>
    </source>
</evidence>
<evidence type="ECO:0000313" key="5">
    <source>
        <dbReference type="Proteomes" id="UP000242915"/>
    </source>
</evidence>
<feature type="transmembrane region" description="Helical" evidence="2">
    <location>
        <begin position="32"/>
        <end position="53"/>
    </location>
</feature>